<name>A0AAW5R3L2_9HYPH</name>
<sequence>MLRWHNEKKPEDIVNPIADFRLTLATQLKPGLKDPWWSVLFELEDTSLDDLIRAVDAREDLKGSLFVPSLYGKEDREATPRLQYPTVYAKEVLIREANDRNNELGVNRIVLGTIAPPGVIDFGAETLAAGLPEIEVPDGTVVTAVIDNGIAFAHELFRTSQLDKSRVAACWIMDAPPDPALALAVPQGRALTGGEIDGMLATNMMAGLLDEDRFYRDAGLIDYAVPGFKPAALRVSHGTHVMGIAAGYVPGQIDETRPIVCVQLPTEVTMDVTGADLSPLLGLAIQFIKKQVRRFRFPGDPGRRVPLVVNFSYGNFAGPHDGTGVVERMIDKKLRPNAPYERQVTLPAGNGNLARAHAEIRFRNEGDVAELDWRIQPDDLSASYVEIWLPYRDNPADMVEVRVTPAGGPRSDPVVTSPGSAHDLLSGQNSIVGRLWYAFQPHPTRRGLVTVSALPTYSHDDPATVAPAGVWKIEIKNRSLTETEPVRVWIRRDETLPGFPHFGRQSYFDNDCYVRFDAFGAPLPTDPPGSTCPVKRSATLSGFACGERPSVLAGFVEATGELADYSAAGPITAAFNEVNPNRTGPDAAAVSDDTPVLRGVLSAGSRSGSFVALNGTSVAAPQAARWIAGRLAAGQSGDRVAVNAWGAAEDGNFVPPPKPALPRVGGGRTLRVVRFGPDRKA</sequence>
<proteinExistence type="predicted"/>
<keyword evidence="2" id="KW-1185">Reference proteome</keyword>
<evidence type="ECO:0000313" key="1">
    <source>
        <dbReference type="EMBL" id="MCT8973709.1"/>
    </source>
</evidence>
<protein>
    <recommendedName>
        <fullName evidence="3">Peptidase S8/S53 domain-containing protein</fullName>
    </recommendedName>
</protein>
<dbReference type="AlphaFoldDB" id="A0AAW5R3L2"/>
<evidence type="ECO:0008006" key="3">
    <source>
        <dbReference type="Google" id="ProtNLM"/>
    </source>
</evidence>
<dbReference type="GO" id="GO:0004252">
    <property type="term" value="F:serine-type endopeptidase activity"/>
    <property type="evidence" value="ECO:0007669"/>
    <property type="project" value="InterPro"/>
</dbReference>
<dbReference type="PRINTS" id="PR00723">
    <property type="entry name" value="SUBTILISIN"/>
</dbReference>
<gene>
    <name evidence="1" type="ORF">MUB46_17735</name>
</gene>
<organism evidence="1 2">
    <name type="scientific">Microbaculum marinisediminis</name>
    <dbReference type="NCBI Taxonomy" id="2931392"/>
    <lineage>
        <taxon>Bacteria</taxon>
        <taxon>Pseudomonadati</taxon>
        <taxon>Pseudomonadota</taxon>
        <taxon>Alphaproteobacteria</taxon>
        <taxon>Hyphomicrobiales</taxon>
        <taxon>Tepidamorphaceae</taxon>
        <taxon>Microbaculum</taxon>
    </lineage>
</organism>
<evidence type="ECO:0000313" key="2">
    <source>
        <dbReference type="Proteomes" id="UP001320898"/>
    </source>
</evidence>
<dbReference type="SUPFAM" id="SSF52743">
    <property type="entry name" value="Subtilisin-like"/>
    <property type="match status" value="1"/>
</dbReference>
<dbReference type="Gene3D" id="2.60.120.1290">
    <property type="match status" value="1"/>
</dbReference>
<accession>A0AAW5R3L2</accession>
<dbReference type="RefSeq" id="WP_261617289.1">
    <property type="nucleotide sequence ID" value="NZ_JALIDZ010000008.1"/>
</dbReference>
<dbReference type="GO" id="GO:0006508">
    <property type="term" value="P:proteolysis"/>
    <property type="evidence" value="ECO:0007669"/>
    <property type="project" value="InterPro"/>
</dbReference>
<dbReference type="Proteomes" id="UP001320898">
    <property type="component" value="Unassembled WGS sequence"/>
</dbReference>
<dbReference type="EMBL" id="JALIDZ010000008">
    <property type="protein sequence ID" value="MCT8973709.1"/>
    <property type="molecule type" value="Genomic_DNA"/>
</dbReference>
<dbReference type="Gene3D" id="3.40.50.200">
    <property type="entry name" value="Peptidase S8/S53 domain"/>
    <property type="match status" value="1"/>
</dbReference>
<reference evidence="1 2" key="1">
    <citation type="submission" date="2022-04" db="EMBL/GenBank/DDBJ databases">
        <authorList>
            <person name="Ye Y.-Q."/>
            <person name="Du Z.-J."/>
        </authorList>
    </citation>
    <scope>NUCLEOTIDE SEQUENCE [LARGE SCALE GENOMIC DNA]</scope>
    <source>
        <strain evidence="1 2">A6E488</strain>
    </source>
</reference>
<comment type="caution">
    <text evidence="1">The sequence shown here is derived from an EMBL/GenBank/DDBJ whole genome shotgun (WGS) entry which is preliminary data.</text>
</comment>
<dbReference type="InterPro" id="IPR015500">
    <property type="entry name" value="Peptidase_S8_subtilisin-rel"/>
</dbReference>
<dbReference type="InterPro" id="IPR036852">
    <property type="entry name" value="Peptidase_S8/S53_dom_sf"/>
</dbReference>